<name>A0A0J6SE63_9HYPH</name>
<dbReference type="AlphaFoldDB" id="A0A0J6SE63"/>
<dbReference type="InterPro" id="IPR017969">
    <property type="entry name" value="Heavy-metal-associated_CS"/>
</dbReference>
<evidence type="ECO:0000256" key="1">
    <source>
        <dbReference type="ARBA" id="ARBA00022723"/>
    </source>
</evidence>
<feature type="domain" description="HMA" evidence="2">
    <location>
        <begin position="1"/>
        <end position="64"/>
    </location>
</feature>
<evidence type="ECO:0000313" key="4">
    <source>
        <dbReference type="Proteomes" id="UP000035955"/>
    </source>
</evidence>
<dbReference type="InterPro" id="IPR036163">
    <property type="entry name" value="HMA_dom_sf"/>
</dbReference>
<dbReference type="OrthoDB" id="9801832at2"/>
<gene>
    <name evidence="3" type="ORF">VQ02_25025</name>
</gene>
<dbReference type="EMBL" id="LABY01000184">
    <property type="protein sequence ID" value="KMO31982.1"/>
    <property type="molecule type" value="Genomic_DNA"/>
</dbReference>
<dbReference type="Proteomes" id="UP000035955">
    <property type="component" value="Unassembled WGS sequence"/>
</dbReference>
<dbReference type="PATRIC" id="fig|298794.3.peg.2581"/>
<dbReference type="PROSITE" id="PS01047">
    <property type="entry name" value="HMA_1"/>
    <property type="match status" value="1"/>
</dbReference>
<keyword evidence="1" id="KW-0479">Metal-binding</keyword>
<dbReference type="CDD" id="cd00371">
    <property type="entry name" value="HMA"/>
    <property type="match status" value="1"/>
</dbReference>
<protein>
    <recommendedName>
        <fullName evidence="2">HMA domain-containing protein</fullName>
    </recommendedName>
</protein>
<proteinExistence type="predicted"/>
<dbReference type="InterPro" id="IPR006121">
    <property type="entry name" value="HMA_dom"/>
</dbReference>
<dbReference type="SUPFAM" id="SSF55008">
    <property type="entry name" value="HMA, heavy metal-associated domain"/>
    <property type="match status" value="1"/>
</dbReference>
<dbReference type="GO" id="GO:0046872">
    <property type="term" value="F:metal ion binding"/>
    <property type="evidence" value="ECO:0007669"/>
    <property type="project" value="UniProtKB-KW"/>
</dbReference>
<accession>A0A0J6SE63</accession>
<dbReference type="Gene3D" id="3.30.70.100">
    <property type="match status" value="1"/>
</dbReference>
<dbReference type="Pfam" id="PF00403">
    <property type="entry name" value="HMA"/>
    <property type="match status" value="1"/>
</dbReference>
<keyword evidence="4" id="KW-1185">Reference proteome</keyword>
<comment type="caution">
    <text evidence="3">The sequence shown here is derived from an EMBL/GenBank/DDBJ whole genome shotgun (WGS) entry which is preliminary data.</text>
</comment>
<reference evidence="3 4" key="1">
    <citation type="submission" date="2015-03" db="EMBL/GenBank/DDBJ databases">
        <title>Genome sequencing of Methylobacterium variabile DSM 16961.</title>
        <authorList>
            <person name="Chaudhry V."/>
            <person name="Patil P.B."/>
        </authorList>
    </citation>
    <scope>NUCLEOTIDE SEQUENCE [LARGE SCALE GENOMIC DNA]</scope>
    <source>
        <strain evidence="3 4">DSM 16961</strain>
    </source>
</reference>
<dbReference type="PROSITE" id="PS50846">
    <property type="entry name" value="HMA_2"/>
    <property type="match status" value="1"/>
</dbReference>
<dbReference type="RefSeq" id="WP_048446936.1">
    <property type="nucleotide sequence ID" value="NZ_LABY01000184.1"/>
</dbReference>
<organism evidence="3 4">
    <name type="scientific">Methylobacterium variabile</name>
    <dbReference type="NCBI Taxonomy" id="298794"/>
    <lineage>
        <taxon>Bacteria</taxon>
        <taxon>Pseudomonadati</taxon>
        <taxon>Pseudomonadota</taxon>
        <taxon>Alphaproteobacteria</taxon>
        <taxon>Hyphomicrobiales</taxon>
        <taxon>Methylobacteriaceae</taxon>
        <taxon>Methylobacterium</taxon>
    </lineage>
</organism>
<evidence type="ECO:0000313" key="3">
    <source>
        <dbReference type="EMBL" id="KMO31982.1"/>
    </source>
</evidence>
<evidence type="ECO:0000259" key="2">
    <source>
        <dbReference type="PROSITE" id="PS50846"/>
    </source>
</evidence>
<sequence>MTVYKVKGMTCAGCARAIERAIRKQVTGNPAVEVDLEKGEVQVGNDADPQIVNFAIEGLGYQVEAVR</sequence>